<keyword evidence="3" id="KW-1185">Reference proteome</keyword>
<dbReference type="InterPro" id="IPR000192">
    <property type="entry name" value="Aminotrans_V_dom"/>
</dbReference>
<dbReference type="PANTHER" id="PTHR43586:SF21">
    <property type="entry name" value="PYRIDOXAL PHOSPHATE (PLP)-DEPENDENT ASPARTATE AMINOTRANSFERASE SUPERFAMILY"/>
    <property type="match status" value="1"/>
</dbReference>
<dbReference type="Gene3D" id="3.90.1150.10">
    <property type="entry name" value="Aspartate Aminotransferase, domain 1"/>
    <property type="match status" value="1"/>
</dbReference>
<proteinExistence type="predicted"/>
<dbReference type="InterPro" id="IPR015421">
    <property type="entry name" value="PyrdxlP-dep_Trfase_major"/>
</dbReference>
<dbReference type="InterPro" id="IPR011340">
    <property type="entry name" value="Cys_dSase-rel"/>
</dbReference>
<evidence type="ECO:0000313" key="3">
    <source>
        <dbReference type="Proteomes" id="UP001651880"/>
    </source>
</evidence>
<dbReference type="Proteomes" id="UP001651880">
    <property type="component" value="Unassembled WGS sequence"/>
</dbReference>
<feature type="domain" description="Aminotransferase class V" evidence="1">
    <location>
        <begin position="306"/>
        <end position="407"/>
    </location>
</feature>
<comment type="caution">
    <text evidence="2">The sequence shown here is derived from an EMBL/GenBank/DDBJ whole genome shotgun (WGS) entry which is preliminary data.</text>
</comment>
<organism evidence="2 3">
    <name type="scientific">Lutispora saccharofermentans</name>
    <dbReference type="NCBI Taxonomy" id="3024236"/>
    <lineage>
        <taxon>Bacteria</taxon>
        <taxon>Bacillati</taxon>
        <taxon>Bacillota</taxon>
        <taxon>Clostridia</taxon>
        <taxon>Lutisporales</taxon>
        <taxon>Lutisporaceae</taxon>
        <taxon>Lutispora</taxon>
    </lineage>
</organism>
<accession>A0ABT1NAW3</accession>
<dbReference type="NCBIfam" id="TIGR01976">
    <property type="entry name" value="am_tr_V_VC1184"/>
    <property type="match status" value="1"/>
</dbReference>
<dbReference type="EMBL" id="JAJEKE010000001">
    <property type="protein sequence ID" value="MCQ1528251.1"/>
    <property type="molecule type" value="Genomic_DNA"/>
</dbReference>
<dbReference type="Pfam" id="PF00266">
    <property type="entry name" value="Aminotran_5"/>
    <property type="match status" value="2"/>
</dbReference>
<dbReference type="RefSeq" id="WP_255225743.1">
    <property type="nucleotide sequence ID" value="NZ_JAJEKE010000001.1"/>
</dbReference>
<dbReference type="SUPFAM" id="SSF53383">
    <property type="entry name" value="PLP-dependent transferases"/>
    <property type="match status" value="1"/>
</dbReference>
<dbReference type="Gene3D" id="3.40.640.10">
    <property type="entry name" value="Type I PLP-dependent aspartate aminotransferase-like (Major domain)"/>
    <property type="match status" value="1"/>
</dbReference>
<dbReference type="InterPro" id="IPR015422">
    <property type="entry name" value="PyrdxlP-dep_Trfase_small"/>
</dbReference>
<sequence length="418" mass="46705">MKYDVEAMRKQFPAMERKINGYPAAYLDGPGGTQVPQRVIDKVVDYLTWHNCNIHGAFATSIETDDMLMETRKAFADFFGCSWEEVSFGANSTTINFNLSSAIARDLKPGDEVIITDIDHECNRGPWEMLEERGIIIHNVKVDLEKCIIDMEDFKSKLNDKTKVAAFNYASNGVGTVSDVKAMVAMAHEAGVLTIVDAVHYALHGPIDVKDLDTDFLFCSAYKFFGPHIGVLYSKKEKLEGLRTIKVKEQDDFAPYKFETGTLNHEGIAGAAEAIEFIASIGETYGSEFEKELKGFSGRRRNVVAGMLALEAYEQPITAHFIDELERIPGVRVYGPPKGYPRTSTVSFTMKNKSPREVAEYLADRGIFVWDGDFYASKLVRVLGLRESGGLVRVGLAPYNTMEEIDRTLKAIRELAEK</sequence>
<gene>
    <name evidence="2" type="ORF">LJD61_01630</name>
</gene>
<feature type="domain" description="Aminotransferase class V" evidence="1">
    <location>
        <begin position="26"/>
        <end position="292"/>
    </location>
</feature>
<evidence type="ECO:0000313" key="2">
    <source>
        <dbReference type="EMBL" id="MCQ1528251.1"/>
    </source>
</evidence>
<dbReference type="PANTHER" id="PTHR43586">
    <property type="entry name" value="CYSTEINE DESULFURASE"/>
    <property type="match status" value="1"/>
</dbReference>
<evidence type="ECO:0000259" key="1">
    <source>
        <dbReference type="Pfam" id="PF00266"/>
    </source>
</evidence>
<protein>
    <submittedName>
        <fullName evidence="2">Cysteine desulfurase-like protein</fullName>
    </submittedName>
</protein>
<dbReference type="InterPro" id="IPR015424">
    <property type="entry name" value="PyrdxlP-dep_Trfase"/>
</dbReference>
<reference evidence="2 3" key="1">
    <citation type="submission" date="2021-10" db="EMBL/GenBank/DDBJ databases">
        <title>Lutispora strain m25 sp. nov., a thermophilic, non-spore-forming bacterium isolated from a lab-scale methanogenic bioreactor digesting anaerobic sludge.</title>
        <authorList>
            <person name="El Houari A."/>
            <person name="Mcdonald J."/>
        </authorList>
    </citation>
    <scope>NUCLEOTIDE SEQUENCE [LARGE SCALE GENOMIC DNA]</scope>
    <source>
        <strain evidence="3">m25</strain>
    </source>
</reference>
<name>A0ABT1NAW3_9FIRM</name>